<dbReference type="RefSeq" id="WP_003352423.1">
    <property type="nucleotide sequence ID" value="NZ_JH414740.1"/>
</dbReference>
<name>G9QGX9_9BACI</name>
<dbReference type="InterPro" id="IPR025619">
    <property type="entry name" value="YlzJ"/>
</dbReference>
<sequence>MILYTPIPKELIFPALQEEFQAVETVTWQGIPLMVQKEEQQMRILRVLSTNPNDYLNQQIVPGQYLPYHPKQY</sequence>
<organism evidence="1 2">
    <name type="scientific">Bacillus smithii 7_3_47FAA</name>
    <dbReference type="NCBI Taxonomy" id="665952"/>
    <lineage>
        <taxon>Bacteria</taxon>
        <taxon>Bacillati</taxon>
        <taxon>Bacillota</taxon>
        <taxon>Bacilli</taxon>
        <taxon>Bacillales</taxon>
        <taxon>Bacillaceae</taxon>
        <taxon>Bacillus</taxon>
    </lineage>
</organism>
<dbReference type="EMBL" id="ACWF01000005">
    <property type="protein sequence ID" value="EHL79616.1"/>
    <property type="molecule type" value="Genomic_DNA"/>
</dbReference>
<evidence type="ECO:0000313" key="2">
    <source>
        <dbReference type="Proteomes" id="UP000011747"/>
    </source>
</evidence>
<reference evidence="1 2" key="1">
    <citation type="submission" date="2011-09" db="EMBL/GenBank/DDBJ databases">
        <title>The Genome Sequence of Bacillus smithii 7_3_47FAA.</title>
        <authorList>
            <consortium name="The Broad Institute Genome Sequencing Platform"/>
            <person name="Earl A."/>
            <person name="Ward D."/>
            <person name="Feldgarden M."/>
            <person name="Gevers D."/>
            <person name="Daigneault M."/>
            <person name="Strauss J."/>
            <person name="Allen-Vercoe E."/>
            <person name="Young S.K."/>
            <person name="Zeng Q."/>
            <person name="Gargeya S."/>
            <person name="Fitzgerald M."/>
            <person name="Haas B."/>
            <person name="Abouelleil A."/>
            <person name="Alvarado L."/>
            <person name="Arachchi H.M."/>
            <person name="Berlin A."/>
            <person name="Brown A."/>
            <person name="Chapman S.B."/>
            <person name="Chen Z."/>
            <person name="Dunbar C."/>
            <person name="Freedman E."/>
            <person name="Gearin G."/>
            <person name="Goldberg J."/>
            <person name="Griggs A."/>
            <person name="Gujja S."/>
            <person name="Heiman D."/>
            <person name="Howarth C."/>
            <person name="Larson L."/>
            <person name="Lui A."/>
            <person name="MacDonald P.J.P."/>
            <person name="Montmayeur A."/>
            <person name="Murphy C."/>
            <person name="Neiman D."/>
            <person name="Pearson M."/>
            <person name="Priest M."/>
            <person name="Roberts A."/>
            <person name="Saif S."/>
            <person name="Shea T."/>
            <person name="Shenoy N."/>
            <person name="Sisk P."/>
            <person name="Stolte C."/>
            <person name="Sykes S."/>
            <person name="Wortman J."/>
            <person name="Nusbaum C."/>
            <person name="Birren B."/>
        </authorList>
    </citation>
    <scope>NUCLEOTIDE SEQUENCE [LARGE SCALE GENOMIC DNA]</scope>
    <source>
        <strain evidence="1 2">7_3_47FAA</strain>
    </source>
</reference>
<dbReference type="Pfam" id="PF14035">
    <property type="entry name" value="YlzJ"/>
    <property type="match status" value="1"/>
</dbReference>
<dbReference type="Proteomes" id="UP000011747">
    <property type="component" value="Unassembled WGS sequence"/>
</dbReference>
<dbReference type="HOGENOM" id="CLU_189760_1_0_9"/>
<gene>
    <name evidence="1" type="ORF">HMPREF1015_01038</name>
</gene>
<evidence type="ECO:0000313" key="1">
    <source>
        <dbReference type="EMBL" id="EHL79616.1"/>
    </source>
</evidence>
<keyword evidence="2" id="KW-1185">Reference proteome</keyword>
<dbReference type="AlphaFoldDB" id="G9QGX9"/>
<comment type="caution">
    <text evidence="1">The sequence shown here is derived from an EMBL/GenBank/DDBJ whole genome shotgun (WGS) entry which is preliminary data.</text>
</comment>
<proteinExistence type="predicted"/>
<protein>
    <recommendedName>
        <fullName evidence="3">YlzJ-like protein</fullName>
    </recommendedName>
</protein>
<dbReference type="PATRIC" id="fig|665952.3.peg.149"/>
<evidence type="ECO:0008006" key="3">
    <source>
        <dbReference type="Google" id="ProtNLM"/>
    </source>
</evidence>
<accession>G9QGX9</accession>